<feature type="region of interest" description="Disordered" evidence="1">
    <location>
        <begin position="297"/>
        <end position="316"/>
    </location>
</feature>
<keyword evidence="3" id="KW-1185">Reference proteome</keyword>
<evidence type="ECO:0008006" key="4">
    <source>
        <dbReference type="Google" id="ProtNLM"/>
    </source>
</evidence>
<name>A0A3D8R4Z7_9EURO</name>
<dbReference type="InterPro" id="IPR053137">
    <property type="entry name" value="NLR-like"/>
</dbReference>
<sequence>MRELEVLLRHEGTRTRRPAAIHDKLFPPDCIHRHHFVRPGGNVRGSPESVCEAALKTPCDELGCDESILIPRSCLNDETDHRIHFGSIATGDTVLKSARHRHHHAEKERVIAFEMEGAGVWSKFNRLIIKGVCDDADSHKNKKWQEYAAAVAASVAKRTRDLPHNGLSCSEKRDDENSGGPRTSETTAKPTAHRTVCDKSQPVWPGSRNHTRDGWNYKSQLGPNKAFATAKNQTDIFDTLLSAYEEIGVELPSLGIELRFSSTTKGCNGPQESAQATLERLWPDLPEHSTSAVRIPGAVRQRHATNSRPSGKDSCLTLREKRKKGRETSLGSSETGLQAQKARPNRTKYVVTDTFFQIVEIESWSKAGLKSGYHRIWISPIVLYYGSMGAQELTHSAREYRASTWSSTASMNAKRKRGSAGDFEEPD</sequence>
<dbReference type="InterPro" id="IPR035994">
    <property type="entry name" value="Nucleoside_phosphorylase_sf"/>
</dbReference>
<accession>A0A3D8R4Z7</accession>
<dbReference type="STRING" id="1810919.A0A3D8R4Z7"/>
<dbReference type="GeneID" id="38119229"/>
<dbReference type="GO" id="GO:0009116">
    <property type="term" value="P:nucleoside metabolic process"/>
    <property type="evidence" value="ECO:0007669"/>
    <property type="project" value="InterPro"/>
</dbReference>
<protein>
    <recommendedName>
        <fullName evidence="4">Nucleoside phosphorylase domain-containing protein</fullName>
    </recommendedName>
</protein>
<dbReference type="EMBL" id="PVWQ01000011">
    <property type="protein sequence ID" value="RDW69099.1"/>
    <property type="molecule type" value="Genomic_DNA"/>
</dbReference>
<dbReference type="Gene3D" id="3.40.50.1580">
    <property type="entry name" value="Nucleoside phosphorylase domain"/>
    <property type="match status" value="1"/>
</dbReference>
<organism evidence="2 3">
    <name type="scientific">Aspergillus mulundensis</name>
    <dbReference type="NCBI Taxonomy" id="1810919"/>
    <lineage>
        <taxon>Eukaryota</taxon>
        <taxon>Fungi</taxon>
        <taxon>Dikarya</taxon>
        <taxon>Ascomycota</taxon>
        <taxon>Pezizomycotina</taxon>
        <taxon>Eurotiomycetes</taxon>
        <taxon>Eurotiomycetidae</taxon>
        <taxon>Eurotiales</taxon>
        <taxon>Aspergillaceae</taxon>
        <taxon>Aspergillus</taxon>
        <taxon>Aspergillus subgen. Nidulantes</taxon>
    </lineage>
</organism>
<dbReference type="Proteomes" id="UP000256690">
    <property type="component" value="Unassembled WGS sequence"/>
</dbReference>
<evidence type="ECO:0000256" key="1">
    <source>
        <dbReference type="SAM" id="MobiDB-lite"/>
    </source>
</evidence>
<feature type="region of interest" description="Disordered" evidence="1">
    <location>
        <begin position="405"/>
        <end position="427"/>
    </location>
</feature>
<evidence type="ECO:0000313" key="2">
    <source>
        <dbReference type="EMBL" id="RDW69099.1"/>
    </source>
</evidence>
<evidence type="ECO:0000313" key="3">
    <source>
        <dbReference type="Proteomes" id="UP000256690"/>
    </source>
</evidence>
<feature type="compositionally biased region" description="Polar residues" evidence="1">
    <location>
        <begin position="180"/>
        <end position="189"/>
    </location>
</feature>
<reference evidence="2 3" key="1">
    <citation type="journal article" date="2018" name="IMA Fungus">
        <title>IMA Genome-F 9: Draft genome sequence of Annulohypoxylon stygium, Aspergillus mulundensis, Berkeleyomyces basicola (syn. Thielaviopsis basicola), Ceratocystis smalleyi, two Cercospora beticola strains, Coleophoma cylindrospora, Fusarium fracticaudum, Phialophora cf. hyalina, and Morchella septimelata.</title>
        <authorList>
            <person name="Wingfield B.D."/>
            <person name="Bills G.F."/>
            <person name="Dong Y."/>
            <person name="Huang W."/>
            <person name="Nel W.J."/>
            <person name="Swalarsk-Parry B.S."/>
            <person name="Vaghefi N."/>
            <person name="Wilken P.M."/>
            <person name="An Z."/>
            <person name="de Beer Z.W."/>
            <person name="De Vos L."/>
            <person name="Chen L."/>
            <person name="Duong T.A."/>
            <person name="Gao Y."/>
            <person name="Hammerbacher A."/>
            <person name="Kikkert J.R."/>
            <person name="Li Y."/>
            <person name="Li H."/>
            <person name="Li K."/>
            <person name="Li Q."/>
            <person name="Liu X."/>
            <person name="Ma X."/>
            <person name="Naidoo K."/>
            <person name="Pethybridge S.J."/>
            <person name="Sun J."/>
            <person name="Steenkamp E.T."/>
            <person name="van der Nest M.A."/>
            <person name="van Wyk S."/>
            <person name="Wingfield M.J."/>
            <person name="Xiong C."/>
            <person name="Yue Q."/>
            <person name="Zhang X."/>
        </authorList>
    </citation>
    <scope>NUCLEOTIDE SEQUENCE [LARGE SCALE GENOMIC DNA]</scope>
    <source>
        <strain evidence="2 3">DSM 5745</strain>
    </source>
</reference>
<comment type="caution">
    <text evidence="2">The sequence shown here is derived from an EMBL/GenBank/DDBJ whole genome shotgun (WGS) entry which is preliminary data.</text>
</comment>
<feature type="compositionally biased region" description="Polar residues" evidence="1">
    <location>
        <begin position="329"/>
        <end position="338"/>
    </location>
</feature>
<dbReference type="SUPFAM" id="SSF53167">
    <property type="entry name" value="Purine and uridine phosphorylases"/>
    <property type="match status" value="1"/>
</dbReference>
<dbReference type="RefSeq" id="XP_026600888.1">
    <property type="nucleotide sequence ID" value="XM_026750875.1"/>
</dbReference>
<feature type="region of interest" description="Disordered" evidence="1">
    <location>
        <begin position="162"/>
        <end position="211"/>
    </location>
</feature>
<dbReference type="PANTHER" id="PTHR46082">
    <property type="entry name" value="ATP/GTP-BINDING PROTEIN-RELATED"/>
    <property type="match status" value="1"/>
</dbReference>
<feature type="region of interest" description="Disordered" evidence="1">
    <location>
        <begin position="321"/>
        <end position="341"/>
    </location>
</feature>
<dbReference type="AlphaFoldDB" id="A0A3D8R4Z7"/>
<dbReference type="OrthoDB" id="443402at2759"/>
<dbReference type="PANTHER" id="PTHR46082:SF6">
    <property type="entry name" value="AAA+ ATPASE DOMAIN-CONTAINING PROTEIN-RELATED"/>
    <property type="match status" value="1"/>
</dbReference>
<gene>
    <name evidence="2" type="ORF">DSM5745_08859</name>
</gene>
<dbReference type="GO" id="GO:0003824">
    <property type="term" value="F:catalytic activity"/>
    <property type="evidence" value="ECO:0007669"/>
    <property type="project" value="InterPro"/>
</dbReference>
<proteinExistence type="predicted"/>